<dbReference type="Proteomes" id="UP000609121">
    <property type="component" value="Unassembled WGS sequence"/>
</dbReference>
<comment type="caution">
    <text evidence="2">The sequence shown here is derived from an EMBL/GenBank/DDBJ whole genome shotgun (WGS) entry which is preliminary data.</text>
</comment>
<proteinExistence type="predicted"/>
<feature type="transmembrane region" description="Helical" evidence="1">
    <location>
        <begin position="141"/>
        <end position="167"/>
    </location>
</feature>
<keyword evidence="1" id="KW-0472">Membrane</keyword>
<keyword evidence="3" id="KW-1185">Reference proteome</keyword>
<keyword evidence="1" id="KW-0812">Transmembrane</keyword>
<protein>
    <submittedName>
        <fullName evidence="2">DUF1097 domain-containing protein</fullName>
    </submittedName>
</protein>
<dbReference type="Pfam" id="PF06496">
    <property type="entry name" value="DUF1097"/>
    <property type="match status" value="1"/>
</dbReference>
<accession>A0A8J6YZZ7</accession>
<keyword evidence="1" id="KW-1133">Transmembrane helix</keyword>
<dbReference type="RefSeq" id="WP_193183443.1">
    <property type="nucleotide sequence ID" value="NZ_JACVXA010000039.1"/>
</dbReference>
<evidence type="ECO:0000256" key="1">
    <source>
        <dbReference type="SAM" id="Phobius"/>
    </source>
</evidence>
<feature type="transmembrane region" description="Helical" evidence="1">
    <location>
        <begin position="20"/>
        <end position="43"/>
    </location>
</feature>
<feature type="transmembrane region" description="Helical" evidence="1">
    <location>
        <begin position="50"/>
        <end position="72"/>
    </location>
</feature>
<dbReference type="AlphaFoldDB" id="A0A8J6YZZ7"/>
<name>A0A8J6YZZ7_9RHOB</name>
<gene>
    <name evidence="2" type="ORF">ICN82_12960</name>
</gene>
<dbReference type="EMBL" id="JACVXA010000039">
    <property type="protein sequence ID" value="MBE3639111.1"/>
    <property type="molecule type" value="Genomic_DNA"/>
</dbReference>
<sequence length="173" mass="17760">MNQTTATALGVGIFGGLATFLYMSSGTVLIWAAFVAWASFFAIGGTRAQVALNITCNLFGVVVAWAVGLLILANPFGIAVPVWAGLMVLISVVIYISASVIPAFSSVPAVTFGYAATFAYISQTPGVFSIGTMLSLSFSNVLVNVGLSMIGGTLFAYGSAWLSGVLAKPVAET</sequence>
<reference evidence="2" key="1">
    <citation type="submission" date="2020-09" db="EMBL/GenBank/DDBJ databases">
        <title>A novel bacterium of genus Mangrovicoccus, isolated from South China Sea.</title>
        <authorList>
            <person name="Huang H."/>
            <person name="Mo K."/>
            <person name="Hu Y."/>
        </authorList>
    </citation>
    <scope>NUCLEOTIDE SEQUENCE</scope>
    <source>
        <strain evidence="2">HB182678</strain>
    </source>
</reference>
<feature type="transmembrane region" description="Helical" evidence="1">
    <location>
        <begin position="78"/>
        <end position="96"/>
    </location>
</feature>
<evidence type="ECO:0000313" key="3">
    <source>
        <dbReference type="Proteomes" id="UP000609121"/>
    </source>
</evidence>
<organism evidence="2 3">
    <name type="scientific">Mangrovicoccus algicola</name>
    <dbReference type="NCBI Taxonomy" id="2771008"/>
    <lineage>
        <taxon>Bacteria</taxon>
        <taxon>Pseudomonadati</taxon>
        <taxon>Pseudomonadota</taxon>
        <taxon>Alphaproteobacteria</taxon>
        <taxon>Rhodobacterales</taxon>
        <taxon>Paracoccaceae</taxon>
        <taxon>Mangrovicoccus</taxon>
    </lineage>
</organism>
<evidence type="ECO:0000313" key="2">
    <source>
        <dbReference type="EMBL" id="MBE3639111.1"/>
    </source>
</evidence>
<dbReference type="InterPro" id="IPR009476">
    <property type="entry name" value="DUF1097"/>
</dbReference>